<feature type="active site" description="Proton donor; for dehydratase activity" evidence="8">
    <location>
        <position position="1240"/>
    </location>
</feature>
<dbReference type="Gene3D" id="3.40.50.720">
    <property type="entry name" value="NAD(P)-binding Rossmann-like Domain"/>
    <property type="match status" value="1"/>
</dbReference>
<dbReference type="Gene3D" id="3.30.70.3290">
    <property type="match status" value="1"/>
</dbReference>
<dbReference type="Pfam" id="PF00698">
    <property type="entry name" value="Acyl_transf_1"/>
    <property type="match status" value="1"/>
</dbReference>
<evidence type="ECO:0000256" key="9">
    <source>
        <dbReference type="SAM" id="MobiDB-lite"/>
    </source>
</evidence>
<dbReference type="InterPro" id="IPR036291">
    <property type="entry name" value="NAD(P)-bd_dom_sf"/>
</dbReference>
<dbReference type="InterPro" id="IPR036736">
    <property type="entry name" value="ACP-like_sf"/>
</dbReference>
<dbReference type="CDD" id="cd08956">
    <property type="entry name" value="KR_3_FAS_SDR_x"/>
    <property type="match status" value="1"/>
</dbReference>
<dbReference type="PANTHER" id="PTHR43775:SF51">
    <property type="entry name" value="INACTIVE PHENOLPHTHIOCEROL SYNTHESIS POLYKETIDE SYNTHASE TYPE I PKS1-RELATED"/>
    <property type="match status" value="1"/>
</dbReference>
<evidence type="ECO:0000256" key="1">
    <source>
        <dbReference type="ARBA" id="ARBA00004792"/>
    </source>
</evidence>
<evidence type="ECO:0000313" key="13">
    <source>
        <dbReference type="EMBL" id="GAA2100848.1"/>
    </source>
</evidence>
<dbReference type="InterPro" id="IPR032821">
    <property type="entry name" value="PKS_assoc"/>
</dbReference>
<protein>
    <recommendedName>
        <fullName evidence="15">Polyketide synthase</fullName>
    </recommendedName>
</protein>
<dbReference type="InterPro" id="IPR014031">
    <property type="entry name" value="Ketoacyl_synth_C"/>
</dbReference>
<keyword evidence="7" id="KW-0012">Acyltransferase</keyword>
<feature type="compositionally biased region" description="Low complexity" evidence="9">
    <location>
        <begin position="1147"/>
        <end position="1157"/>
    </location>
</feature>
<dbReference type="InterPro" id="IPR049552">
    <property type="entry name" value="PKS_DH_N"/>
</dbReference>
<dbReference type="Pfam" id="PF00109">
    <property type="entry name" value="ketoacyl-synt"/>
    <property type="match status" value="1"/>
</dbReference>
<dbReference type="InterPro" id="IPR013968">
    <property type="entry name" value="PKS_KR"/>
</dbReference>
<evidence type="ECO:0008006" key="15">
    <source>
        <dbReference type="Google" id="ProtNLM"/>
    </source>
</evidence>
<sequence length="1952" mass="203113">MNSHDETTPLSQKLRGLPRAEQDRALLDLVCHHALGALRRVRPDDAPPTLPPDRPFIDLGFDSLTAADLHGRLAAATGLALPVTVAFDHPSPARLARALRAGLLGGDEEEPAPAAPSSDGDEDGGEDPIAIVGIGCRYPGGIASPDQLWRLVAEGGEVVGDLPEDRGWGPENLYDPDPEAPGKTYVRRGGFLHDAAEFDAEFFGIGPREAQAMDPQQRLVLETSWEALERAGIDPAVLRGSRTGVFLGAEPQEYGPRLTRAEGRESHLSTGVTTSVIAGRVAYALDLQGPAMTVDTACSGSLVALHLACRALRQRECSVALAGGVAVMSAPGTFLSFSRQRGLAPDGRCKAFSADADGTGWSEGVGVLVVERLSEARRAGHPVLALVRGSAVNSDGASNGLTAPNGPSQQRVIRQALDSAGLGPHEVDAVEAHGTGTTLGDPIEAQSLAAAYGTGRTAPLWLGSVKSNLGHTQAAAGAAGIIKMIMAMRHELLPRTLHVTEPTPHVDWEQGTVALLTEARPWPRTDTPRRAGISSFGFSGTNAHVVLEQAPPPPEPEPPSPEPASLGTHPAPRALPLSARTPEALRAQAARLRTFLDEHPAPALADLGRALGTARSAMEHRAALVVTDRAELARDLDALASGDPGPGVRRGQAVPGGVAVMFTGQGAQRLGMGRELHAAHPVFARAWDEACAELDVHLPRPLRTVVWAEPDGPGADLLDGTMYAQAALFALETALFRLMESWGVRPDLLLGHSLGEITAAHVAGVWSLADAAALVAARGRLMQELPAGGAMISVRATEDEARAALDGFGGRADLAAVNGPASVVLSGDEDAVTEIADGLAARGHKIRRLRVSHAFHSPRMRPMLDDFRWVARVMTYAPPRIPVVSNLTGEVATAGHLQDPDYWVDHVRGAVRFSDGVRTLAGHGVSTVLELGPDAVLSAMAPDCVPGEERPVFLPALRRDREETREVTGALAAAWTRGVEVDWAALHGGSGRPVELPTYAFQRRRFWMEAEPPAQDAAGLGQDGAGHPLLASAVDSAQADTRTYTGRLSLRTHPWLADHAIDGDVLLPGTAFVDLALHAGDRAGCPALDELTLESPLTLPESGAVRLLVEVAAPDERGARAVLVSSRAEDDPADVPWTRHATGRLIPAPTAPTAPAAPDKEGADLRSWPPAGAEPVALDGLYEGMAERGYGYGPRFQGLRAAWRRGTEVFAEVALDGETDGADAGAGADGGFALSPALLDSALHALDLGEFVPRDGRPWVPFAWTGVTLRAVGARALRVRLSPAGEHAVALDLADPTGAPVASVRSLASRPVASGTGAAAREGVVARSLFRPDWTTVAAPGTPAGDWALLGDADGPLGRALRAAGSDLTCHAELAAVDVPDLLVVPCPPGEGPPPDAARSAAHHALAVLRSWLADERFAGSRLALVTEGDDFAAPAVWGLARSAQEEHPGRISVLDVDSWDASGAAVAGALAGGEAQTVLRDGTAYVPRLARVAPPDGGADWDPDGGADWDPDGTVLITGGTGGLGALLARHMAEAHGVRHMLLVSRSGPDAPGAGRLRAELASSGATATLAACDVTDRTALAALLAGIPAAHPLRSVVHAAGTLDDGVLTSLTPERFDGVFRPKADAAWLLHELTADLGLDRFVLFSSTATLLDGAGQANYAAANLFLEGLARHRRALGLPATALAWTLWDEAGGMAGRLGEAGLRRAARSGFPPLAPADGLALFDAALATGETTLVPLRIDQGVLRARAAGVPPLLAGVVRAPSRAAAGTGGPARAAESLAAGLATLSAEERQRTLLTLVRTHVAEVLGYDRPEAVAGGRGFLELGLDSLAAVELRNRLNAAAGVTLPSTLVFDHPTPEAVARHLAAGFGEDEADRTASVFAGIRRLEAELAAVAPDEEEYAGIAARLRGLLATWTETHSPEERPEEPALDSATAEELFDILDSELEVGG</sequence>
<comment type="caution">
    <text evidence="13">The sequence shown here is derived from an EMBL/GenBank/DDBJ whole genome shotgun (WGS) entry which is preliminary data.</text>
</comment>
<keyword evidence="14" id="KW-1185">Reference proteome</keyword>
<feature type="region of interest" description="Disordered" evidence="9">
    <location>
        <begin position="546"/>
        <end position="575"/>
    </location>
</feature>
<feature type="domain" description="PKS/mFAS DH" evidence="12">
    <location>
        <begin position="1027"/>
        <end position="1318"/>
    </location>
</feature>
<evidence type="ECO:0000256" key="7">
    <source>
        <dbReference type="ARBA" id="ARBA00023315"/>
    </source>
</evidence>
<evidence type="ECO:0000256" key="3">
    <source>
        <dbReference type="ARBA" id="ARBA00022553"/>
    </source>
</evidence>
<dbReference type="InterPro" id="IPR014043">
    <property type="entry name" value="Acyl_transferase_dom"/>
</dbReference>
<feature type="region of interest" description="Disordered" evidence="9">
    <location>
        <begin position="1145"/>
        <end position="1164"/>
    </location>
</feature>
<dbReference type="InterPro" id="IPR055123">
    <property type="entry name" value="SpnB-like_Rossmann"/>
</dbReference>
<dbReference type="InterPro" id="IPR042104">
    <property type="entry name" value="PKS_dehydratase_sf"/>
</dbReference>
<dbReference type="Pfam" id="PF21089">
    <property type="entry name" value="PKS_DH_N"/>
    <property type="match status" value="1"/>
</dbReference>
<evidence type="ECO:0000259" key="12">
    <source>
        <dbReference type="PROSITE" id="PS52019"/>
    </source>
</evidence>
<feature type="compositionally biased region" description="Pro residues" evidence="9">
    <location>
        <begin position="550"/>
        <end position="562"/>
    </location>
</feature>
<dbReference type="SMART" id="SM00827">
    <property type="entry name" value="PKS_AT"/>
    <property type="match status" value="1"/>
</dbReference>
<dbReference type="SUPFAM" id="SSF52151">
    <property type="entry name" value="FabD/lysophospholipase-like"/>
    <property type="match status" value="1"/>
</dbReference>
<dbReference type="SMART" id="SM01294">
    <property type="entry name" value="PKS_PP_betabranch"/>
    <property type="match status" value="1"/>
</dbReference>
<dbReference type="InterPro" id="IPR020841">
    <property type="entry name" value="PKS_Beta-ketoAc_synthase_dom"/>
</dbReference>
<organism evidence="13 14">
    <name type="scientific">Streptomyces albiaxialis</name>
    <dbReference type="NCBI Taxonomy" id="329523"/>
    <lineage>
        <taxon>Bacteria</taxon>
        <taxon>Bacillati</taxon>
        <taxon>Actinomycetota</taxon>
        <taxon>Actinomycetes</taxon>
        <taxon>Kitasatosporales</taxon>
        <taxon>Streptomycetaceae</taxon>
        <taxon>Streptomyces</taxon>
    </lineage>
</organism>
<keyword evidence="5" id="KW-0045">Antibiotic biosynthesis</keyword>
<dbReference type="Pfam" id="PF22953">
    <property type="entry name" value="SpnB_Rossmann"/>
    <property type="match status" value="1"/>
</dbReference>
<dbReference type="Gene3D" id="1.10.1200.10">
    <property type="entry name" value="ACP-like"/>
    <property type="match status" value="2"/>
</dbReference>
<dbReference type="PROSITE" id="PS52004">
    <property type="entry name" value="KS3_2"/>
    <property type="match status" value="1"/>
</dbReference>
<dbReference type="Gene3D" id="3.40.366.10">
    <property type="entry name" value="Malonyl-Coenzyme A Acyl Carrier Protein, domain 2"/>
    <property type="match status" value="1"/>
</dbReference>
<dbReference type="CDD" id="cd00833">
    <property type="entry name" value="PKS"/>
    <property type="match status" value="1"/>
</dbReference>
<feature type="domain" description="Carrier" evidence="10">
    <location>
        <begin position="21"/>
        <end position="103"/>
    </location>
</feature>
<feature type="region of interest" description="C-terminal hotdog fold" evidence="8">
    <location>
        <begin position="1173"/>
        <end position="1318"/>
    </location>
</feature>
<comment type="pathway">
    <text evidence="1">Antibiotic biosynthesis.</text>
</comment>
<evidence type="ECO:0000259" key="10">
    <source>
        <dbReference type="PROSITE" id="PS50075"/>
    </source>
</evidence>
<dbReference type="Pfam" id="PF00550">
    <property type="entry name" value="PP-binding"/>
    <property type="match status" value="2"/>
</dbReference>
<dbReference type="Pfam" id="PF02801">
    <property type="entry name" value="Ketoacyl-synt_C"/>
    <property type="match status" value="1"/>
</dbReference>
<evidence type="ECO:0000256" key="2">
    <source>
        <dbReference type="ARBA" id="ARBA00022450"/>
    </source>
</evidence>
<dbReference type="InterPro" id="IPR016035">
    <property type="entry name" value="Acyl_Trfase/lysoPLipase"/>
</dbReference>
<dbReference type="PANTHER" id="PTHR43775">
    <property type="entry name" value="FATTY ACID SYNTHASE"/>
    <property type="match status" value="1"/>
</dbReference>
<dbReference type="InterPro" id="IPR049900">
    <property type="entry name" value="PKS_mFAS_DH"/>
</dbReference>
<dbReference type="Gene3D" id="3.40.47.10">
    <property type="match status" value="1"/>
</dbReference>
<dbReference type="PROSITE" id="PS00012">
    <property type="entry name" value="PHOSPHOPANTETHEINE"/>
    <property type="match status" value="1"/>
</dbReference>
<dbReference type="InterPro" id="IPR016039">
    <property type="entry name" value="Thiolase-like"/>
</dbReference>
<keyword evidence="4" id="KW-0808">Transferase</keyword>
<dbReference type="SMART" id="SM00822">
    <property type="entry name" value="PKS_KR"/>
    <property type="match status" value="1"/>
</dbReference>
<feature type="region of interest" description="N-terminal hotdog fold" evidence="8">
    <location>
        <begin position="1027"/>
        <end position="1152"/>
    </location>
</feature>
<accession>A0ABN2WY40</accession>
<dbReference type="InterPro" id="IPR014030">
    <property type="entry name" value="Ketoacyl_synth_N"/>
</dbReference>
<reference evidence="13 14" key="1">
    <citation type="journal article" date="2019" name="Int. J. Syst. Evol. Microbiol.">
        <title>The Global Catalogue of Microorganisms (GCM) 10K type strain sequencing project: providing services to taxonomists for standard genome sequencing and annotation.</title>
        <authorList>
            <consortium name="The Broad Institute Genomics Platform"/>
            <consortium name="The Broad Institute Genome Sequencing Center for Infectious Disease"/>
            <person name="Wu L."/>
            <person name="Ma J."/>
        </authorList>
    </citation>
    <scope>NUCLEOTIDE SEQUENCE [LARGE SCALE GENOMIC DNA]</scope>
    <source>
        <strain evidence="13 14">JCM 15478</strain>
    </source>
</reference>
<evidence type="ECO:0000259" key="11">
    <source>
        <dbReference type="PROSITE" id="PS52004"/>
    </source>
</evidence>
<feature type="active site" description="Proton acceptor; for dehydratase activity" evidence="8">
    <location>
        <position position="1059"/>
    </location>
</feature>
<feature type="domain" description="Ketosynthase family 3 (KS3)" evidence="11">
    <location>
        <begin position="126"/>
        <end position="549"/>
    </location>
</feature>
<feature type="domain" description="Carrier" evidence="10">
    <location>
        <begin position="1796"/>
        <end position="1871"/>
    </location>
</feature>
<gene>
    <name evidence="13" type="ORF">GCM10009801_73610</name>
</gene>
<dbReference type="InterPro" id="IPR006162">
    <property type="entry name" value="Ppantetheine_attach_site"/>
</dbReference>
<dbReference type="SMART" id="SM00823">
    <property type="entry name" value="PKS_PP"/>
    <property type="match status" value="2"/>
</dbReference>
<keyword evidence="6" id="KW-0511">Multifunctional enzyme</keyword>
<dbReference type="InterPro" id="IPR016036">
    <property type="entry name" value="Malonyl_transacylase_ACP-bd"/>
</dbReference>
<proteinExistence type="predicted"/>
<evidence type="ECO:0000256" key="8">
    <source>
        <dbReference type="PROSITE-ProRule" id="PRU01363"/>
    </source>
</evidence>
<dbReference type="InterPro" id="IPR009081">
    <property type="entry name" value="PP-bd_ACP"/>
</dbReference>
<evidence type="ECO:0000256" key="6">
    <source>
        <dbReference type="ARBA" id="ARBA00023268"/>
    </source>
</evidence>
<dbReference type="Pfam" id="PF14765">
    <property type="entry name" value="PS-DH"/>
    <property type="match status" value="1"/>
</dbReference>
<dbReference type="SUPFAM" id="SSF51735">
    <property type="entry name" value="NAD(P)-binding Rossmann-fold domains"/>
    <property type="match status" value="2"/>
</dbReference>
<dbReference type="InterPro" id="IPR001227">
    <property type="entry name" value="Ac_transferase_dom_sf"/>
</dbReference>
<dbReference type="InterPro" id="IPR057326">
    <property type="entry name" value="KR_dom"/>
</dbReference>
<keyword evidence="3" id="KW-0597">Phosphoprotein</keyword>
<name>A0ABN2WY40_9ACTN</name>
<dbReference type="EMBL" id="BAAAPE010000025">
    <property type="protein sequence ID" value="GAA2100848.1"/>
    <property type="molecule type" value="Genomic_DNA"/>
</dbReference>
<dbReference type="Pfam" id="PF16197">
    <property type="entry name" value="KAsynt_C_assoc"/>
    <property type="match status" value="1"/>
</dbReference>
<dbReference type="Proteomes" id="UP001500016">
    <property type="component" value="Unassembled WGS sequence"/>
</dbReference>
<dbReference type="InterPro" id="IPR020807">
    <property type="entry name" value="PKS_DH"/>
</dbReference>
<evidence type="ECO:0000313" key="14">
    <source>
        <dbReference type="Proteomes" id="UP001500016"/>
    </source>
</evidence>
<dbReference type="SUPFAM" id="SSF55048">
    <property type="entry name" value="Probable ACP-binding domain of malonyl-CoA ACP transacylase"/>
    <property type="match status" value="1"/>
</dbReference>
<feature type="region of interest" description="Disordered" evidence="9">
    <location>
        <begin position="106"/>
        <end position="129"/>
    </location>
</feature>
<dbReference type="Pfam" id="PF08659">
    <property type="entry name" value="KR"/>
    <property type="match status" value="1"/>
</dbReference>
<dbReference type="SUPFAM" id="SSF53901">
    <property type="entry name" value="Thiolase-like"/>
    <property type="match status" value="1"/>
</dbReference>
<dbReference type="SUPFAM" id="SSF47336">
    <property type="entry name" value="ACP-like"/>
    <property type="match status" value="2"/>
</dbReference>
<dbReference type="PROSITE" id="PS52019">
    <property type="entry name" value="PKS_MFAS_DH"/>
    <property type="match status" value="1"/>
</dbReference>
<dbReference type="PROSITE" id="PS50075">
    <property type="entry name" value="CARRIER"/>
    <property type="match status" value="2"/>
</dbReference>
<dbReference type="InterPro" id="IPR049551">
    <property type="entry name" value="PKS_DH_C"/>
</dbReference>
<dbReference type="InterPro" id="IPR020806">
    <property type="entry name" value="PKS_PP-bd"/>
</dbReference>
<dbReference type="InterPro" id="IPR050091">
    <property type="entry name" value="PKS_NRPS_Biosynth_Enz"/>
</dbReference>
<dbReference type="SMART" id="SM00826">
    <property type="entry name" value="PKS_DH"/>
    <property type="match status" value="1"/>
</dbReference>
<dbReference type="Gene3D" id="3.10.129.110">
    <property type="entry name" value="Polyketide synthase dehydratase"/>
    <property type="match status" value="1"/>
</dbReference>
<dbReference type="SMART" id="SM00825">
    <property type="entry name" value="PKS_KS"/>
    <property type="match status" value="1"/>
</dbReference>
<keyword evidence="2" id="KW-0596">Phosphopantetheine</keyword>
<evidence type="ECO:0000256" key="4">
    <source>
        <dbReference type="ARBA" id="ARBA00022679"/>
    </source>
</evidence>
<evidence type="ECO:0000256" key="5">
    <source>
        <dbReference type="ARBA" id="ARBA00023194"/>
    </source>
</evidence>